<dbReference type="InterPro" id="IPR045899">
    <property type="entry name" value="ATL71-like"/>
</dbReference>
<dbReference type="PANTHER" id="PTHR46719:SF7">
    <property type="entry name" value="RING-H2 FINGER PROTEIN ATL71-RELATED"/>
    <property type="match status" value="1"/>
</dbReference>
<dbReference type="Proteomes" id="UP001291926">
    <property type="component" value="Unassembled WGS sequence"/>
</dbReference>
<keyword evidence="1" id="KW-0479">Metal-binding</keyword>
<dbReference type="SMART" id="SM00184">
    <property type="entry name" value="RING"/>
    <property type="match status" value="1"/>
</dbReference>
<keyword evidence="1" id="KW-0863">Zinc-finger</keyword>
<keyword evidence="5" id="KW-1185">Reference proteome</keyword>
<keyword evidence="1" id="KW-0862">Zinc</keyword>
<name>A0ABR0CV98_9LAMI</name>
<evidence type="ECO:0000256" key="2">
    <source>
        <dbReference type="SAM" id="Phobius"/>
    </source>
</evidence>
<dbReference type="PANTHER" id="PTHR46719">
    <property type="entry name" value="TRANSCRIPTION FACTOR C2H2 FAMILY-RELATED"/>
    <property type="match status" value="1"/>
</dbReference>
<dbReference type="EMBL" id="JAYDYQ010002686">
    <property type="protein sequence ID" value="KAK4480446.1"/>
    <property type="molecule type" value="Genomic_DNA"/>
</dbReference>
<keyword evidence="2" id="KW-1133">Transmembrane helix</keyword>
<evidence type="ECO:0000313" key="5">
    <source>
        <dbReference type="Proteomes" id="UP001291926"/>
    </source>
</evidence>
<sequence>MNNNSSTPNEGSDLSSRSQTFGGIGYGIGLTVGLLVLFVIITYISYKCKLVRDGSTAPNPLSTASRTSLSATTSDNDLTIHENGLDEATLSSYPQFTYSQIKPHKSELNASGCSICLTDYKDTDLIRLLPDCGHVFHLKCIDPWLLLHSTCPICRNSPLVIPTH</sequence>
<dbReference type="Pfam" id="PF13639">
    <property type="entry name" value="zf-RING_2"/>
    <property type="match status" value="1"/>
</dbReference>
<dbReference type="InterPro" id="IPR001841">
    <property type="entry name" value="Znf_RING"/>
</dbReference>
<proteinExistence type="predicted"/>
<feature type="domain" description="RING-type" evidence="3">
    <location>
        <begin position="113"/>
        <end position="155"/>
    </location>
</feature>
<gene>
    <name evidence="4" type="ORF">RD792_013519</name>
</gene>
<evidence type="ECO:0000259" key="3">
    <source>
        <dbReference type="PROSITE" id="PS50089"/>
    </source>
</evidence>
<dbReference type="PROSITE" id="PS50089">
    <property type="entry name" value="ZF_RING_2"/>
    <property type="match status" value="1"/>
</dbReference>
<evidence type="ECO:0000256" key="1">
    <source>
        <dbReference type="PROSITE-ProRule" id="PRU00175"/>
    </source>
</evidence>
<organism evidence="4 5">
    <name type="scientific">Penstemon davidsonii</name>
    <dbReference type="NCBI Taxonomy" id="160366"/>
    <lineage>
        <taxon>Eukaryota</taxon>
        <taxon>Viridiplantae</taxon>
        <taxon>Streptophyta</taxon>
        <taxon>Embryophyta</taxon>
        <taxon>Tracheophyta</taxon>
        <taxon>Spermatophyta</taxon>
        <taxon>Magnoliopsida</taxon>
        <taxon>eudicotyledons</taxon>
        <taxon>Gunneridae</taxon>
        <taxon>Pentapetalae</taxon>
        <taxon>asterids</taxon>
        <taxon>lamiids</taxon>
        <taxon>Lamiales</taxon>
        <taxon>Plantaginaceae</taxon>
        <taxon>Cheloneae</taxon>
        <taxon>Penstemon</taxon>
    </lineage>
</organism>
<reference evidence="4 5" key="1">
    <citation type="journal article" date="2023" name="bioRxiv">
        <title>Genome report: Whole genome sequence and annotation of Penstemon davidsonii.</title>
        <authorList>
            <person name="Ostevik K.L."/>
            <person name="Alabady M."/>
            <person name="Zhang M."/>
            <person name="Rausher M.D."/>
        </authorList>
    </citation>
    <scope>NUCLEOTIDE SEQUENCE [LARGE SCALE GENOMIC DNA]</scope>
    <source>
        <strain evidence="4">DNT005</strain>
        <tissue evidence="4">Whole leaf</tissue>
    </source>
</reference>
<dbReference type="SUPFAM" id="SSF57850">
    <property type="entry name" value="RING/U-box"/>
    <property type="match status" value="1"/>
</dbReference>
<keyword evidence="2" id="KW-0812">Transmembrane</keyword>
<feature type="transmembrane region" description="Helical" evidence="2">
    <location>
        <begin position="24"/>
        <end position="46"/>
    </location>
</feature>
<dbReference type="CDD" id="cd16461">
    <property type="entry name" value="RING-H2_EL5-like"/>
    <property type="match status" value="1"/>
</dbReference>
<dbReference type="InterPro" id="IPR013083">
    <property type="entry name" value="Znf_RING/FYVE/PHD"/>
</dbReference>
<comment type="caution">
    <text evidence="4">The sequence shown here is derived from an EMBL/GenBank/DDBJ whole genome shotgun (WGS) entry which is preliminary data.</text>
</comment>
<keyword evidence="2" id="KW-0472">Membrane</keyword>
<dbReference type="Gene3D" id="3.30.40.10">
    <property type="entry name" value="Zinc/RING finger domain, C3HC4 (zinc finger)"/>
    <property type="match status" value="1"/>
</dbReference>
<evidence type="ECO:0000313" key="4">
    <source>
        <dbReference type="EMBL" id="KAK4480446.1"/>
    </source>
</evidence>
<protein>
    <recommendedName>
        <fullName evidence="3">RING-type domain-containing protein</fullName>
    </recommendedName>
</protein>
<accession>A0ABR0CV98</accession>